<keyword evidence="2" id="KW-1133">Transmembrane helix</keyword>
<reference evidence="3 4" key="1">
    <citation type="submission" date="2014-11" db="EMBL/GenBank/DDBJ databases">
        <authorList>
            <person name="Zhu J."/>
            <person name="Qi W."/>
            <person name="Song R."/>
        </authorList>
    </citation>
    <scope>NUCLEOTIDE SEQUENCE [LARGE SCALE GENOMIC DNA]</scope>
</reference>
<keyword evidence="2" id="KW-0472">Membrane</keyword>
<feature type="region of interest" description="Disordered" evidence="1">
    <location>
        <begin position="1"/>
        <end position="27"/>
    </location>
</feature>
<evidence type="ECO:0000313" key="4">
    <source>
        <dbReference type="Proteomes" id="UP000041254"/>
    </source>
</evidence>
<keyword evidence="4" id="KW-1185">Reference proteome</keyword>
<name>A0A0G4E907_VITBC</name>
<evidence type="ECO:0000313" key="3">
    <source>
        <dbReference type="EMBL" id="CEL91686.1"/>
    </source>
</evidence>
<sequence>MHTSNVDTAGRPSSSIKMDVGSLKQQKPQSTRRSVLAAVGGVAAYLATMAAVFGLCFAAVQLSKDVVVSEDDMLVSNKDQVPLRFNEDLQFVPVEGLAFLPLAEIQKLESLHILVGEDGERVYNIQAVFRDFKSNTTEAHLSLGHKLVSTPGKFSLIDEKGEVVFQDEYDYELTTPEEAAKVNREEAEELSSSEGGGMRRRLDPRVAGAILGAIFGRRGGFNYGYRPPRRTGGSRSTTYHADGSVTHHHSWEVHHRRLSSRIV</sequence>
<accession>A0A0G4E907</accession>
<dbReference type="AlphaFoldDB" id="A0A0G4E907"/>
<dbReference type="PhylomeDB" id="A0A0G4E907"/>
<dbReference type="Proteomes" id="UP000041254">
    <property type="component" value="Unassembled WGS sequence"/>
</dbReference>
<dbReference type="InParanoid" id="A0A0G4E907"/>
<proteinExistence type="predicted"/>
<gene>
    <name evidence="3" type="ORF">Vbra_10838</name>
</gene>
<dbReference type="VEuPathDB" id="CryptoDB:Vbra_10838"/>
<feature type="transmembrane region" description="Helical" evidence="2">
    <location>
        <begin position="35"/>
        <end position="60"/>
    </location>
</feature>
<protein>
    <recommendedName>
        <fullName evidence="5">Transmembrane protein</fullName>
    </recommendedName>
</protein>
<feature type="compositionally biased region" description="Polar residues" evidence="1">
    <location>
        <begin position="1"/>
        <end position="16"/>
    </location>
</feature>
<organism evidence="3 4">
    <name type="scientific">Vitrella brassicaformis (strain CCMP3155)</name>
    <dbReference type="NCBI Taxonomy" id="1169540"/>
    <lineage>
        <taxon>Eukaryota</taxon>
        <taxon>Sar</taxon>
        <taxon>Alveolata</taxon>
        <taxon>Colpodellida</taxon>
        <taxon>Vitrellaceae</taxon>
        <taxon>Vitrella</taxon>
    </lineage>
</organism>
<evidence type="ECO:0000256" key="1">
    <source>
        <dbReference type="SAM" id="MobiDB-lite"/>
    </source>
</evidence>
<keyword evidence="2" id="KW-0812">Transmembrane</keyword>
<evidence type="ECO:0008006" key="5">
    <source>
        <dbReference type="Google" id="ProtNLM"/>
    </source>
</evidence>
<dbReference type="EMBL" id="CDMY01000013">
    <property type="protein sequence ID" value="CEL91686.1"/>
    <property type="molecule type" value="Genomic_DNA"/>
</dbReference>
<feature type="region of interest" description="Disordered" evidence="1">
    <location>
        <begin position="225"/>
        <end position="251"/>
    </location>
</feature>
<evidence type="ECO:0000256" key="2">
    <source>
        <dbReference type="SAM" id="Phobius"/>
    </source>
</evidence>